<dbReference type="Proteomes" id="UP001341840">
    <property type="component" value="Unassembled WGS sequence"/>
</dbReference>
<comment type="caution">
    <text evidence="2">The sequence shown here is derived from an EMBL/GenBank/DDBJ whole genome shotgun (WGS) entry which is preliminary data.</text>
</comment>
<evidence type="ECO:0000313" key="3">
    <source>
        <dbReference type="Proteomes" id="UP001341840"/>
    </source>
</evidence>
<proteinExistence type="predicted"/>
<feature type="compositionally biased region" description="Basic and acidic residues" evidence="1">
    <location>
        <begin position="16"/>
        <end position="27"/>
    </location>
</feature>
<accession>A0ABU6VID7</accession>
<protein>
    <submittedName>
        <fullName evidence="2">Uncharacterized protein</fullName>
    </submittedName>
</protein>
<feature type="region of interest" description="Disordered" evidence="1">
    <location>
        <begin position="49"/>
        <end position="101"/>
    </location>
</feature>
<feature type="region of interest" description="Disordered" evidence="1">
    <location>
        <begin position="1"/>
        <end position="31"/>
    </location>
</feature>
<reference evidence="2 3" key="1">
    <citation type="journal article" date="2023" name="Plants (Basel)">
        <title>Bridging the Gap: Combining Genomics and Transcriptomics Approaches to Understand Stylosanthes scabra, an Orphan Legume from the Brazilian Caatinga.</title>
        <authorList>
            <person name="Ferreira-Neto J.R.C."/>
            <person name="da Silva M.D."/>
            <person name="Binneck E."/>
            <person name="de Melo N.F."/>
            <person name="da Silva R.H."/>
            <person name="de Melo A.L.T.M."/>
            <person name="Pandolfi V."/>
            <person name="Bustamante F.O."/>
            <person name="Brasileiro-Vidal A.C."/>
            <person name="Benko-Iseppon A.M."/>
        </authorList>
    </citation>
    <scope>NUCLEOTIDE SEQUENCE [LARGE SCALE GENOMIC DNA]</scope>
    <source>
        <tissue evidence="2">Leaves</tissue>
    </source>
</reference>
<feature type="compositionally biased region" description="Basic and acidic residues" evidence="1">
    <location>
        <begin position="151"/>
        <end position="171"/>
    </location>
</feature>
<sequence length="171" mass="19738">MRSRSNGYEPGWWRGLGDDTRRRRSDESMNSNLWPRLSYDRRLEEDHQRLQKEHRRRKKCETTEMTTRSREECCTSTEKCETTSATRGSEADSSGAERGRIGGGEVCMSVCWGYIYGELGAPRAQVSQFPVTLPTKKVAIQGKGKQPYPSEEEKSFPRQKKEYFSKEKPNS</sequence>
<feature type="region of interest" description="Disordered" evidence="1">
    <location>
        <begin position="139"/>
        <end position="171"/>
    </location>
</feature>
<gene>
    <name evidence="2" type="ORF">PIB30_050211</name>
</gene>
<evidence type="ECO:0000256" key="1">
    <source>
        <dbReference type="SAM" id="MobiDB-lite"/>
    </source>
</evidence>
<organism evidence="2 3">
    <name type="scientific">Stylosanthes scabra</name>
    <dbReference type="NCBI Taxonomy" id="79078"/>
    <lineage>
        <taxon>Eukaryota</taxon>
        <taxon>Viridiplantae</taxon>
        <taxon>Streptophyta</taxon>
        <taxon>Embryophyta</taxon>
        <taxon>Tracheophyta</taxon>
        <taxon>Spermatophyta</taxon>
        <taxon>Magnoliopsida</taxon>
        <taxon>eudicotyledons</taxon>
        <taxon>Gunneridae</taxon>
        <taxon>Pentapetalae</taxon>
        <taxon>rosids</taxon>
        <taxon>fabids</taxon>
        <taxon>Fabales</taxon>
        <taxon>Fabaceae</taxon>
        <taxon>Papilionoideae</taxon>
        <taxon>50 kb inversion clade</taxon>
        <taxon>dalbergioids sensu lato</taxon>
        <taxon>Dalbergieae</taxon>
        <taxon>Pterocarpus clade</taxon>
        <taxon>Stylosanthes</taxon>
    </lineage>
</organism>
<keyword evidence="3" id="KW-1185">Reference proteome</keyword>
<name>A0ABU6VID7_9FABA</name>
<feature type="compositionally biased region" description="Basic and acidic residues" evidence="1">
    <location>
        <begin position="67"/>
        <end position="81"/>
    </location>
</feature>
<dbReference type="EMBL" id="JASCZI010151378">
    <property type="protein sequence ID" value="MED6172450.1"/>
    <property type="molecule type" value="Genomic_DNA"/>
</dbReference>
<evidence type="ECO:0000313" key="2">
    <source>
        <dbReference type="EMBL" id="MED6172450.1"/>
    </source>
</evidence>